<dbReference type="EMBL" id="BAAAYX010000003">
    <property type="protein sequence ID" value="GAA3697329.1"/>
    <property type="molecule type" value="Genomic_DNA"/>
</dbReference>
<accession>A0ABP7CVY3</accession>
<keyword evidence="2" id="KW-1185">Reference proteome</keyword>
<dbReference type="Proteomes" id="UP001500051">
    <property type="component" value="Unassembled WGS sequence"/>
</dbReference>
<name>A0ABP7CVY3_9ACTN</name>
<reference evidence="2" key="1">
    <citation type="journal article" date="2019" name="Int. J. Syst. Evol. Microbiol.">
        <title>The Global Catalogue of Microorganisms (GCM) 10K type strain sequencing project: providing services to taxonomists for standard genome sequencing and annotation.</title>
        <authorList>
            <consortium name="The Broad Institute Genomics Platform"/>
            <consortium name="The Broad Institute Genome Sequencing Center for Infectious Disease"/>
            <person name="Wu L."/>
            <person name="Ma J."/>
        </authorList>
    </citation>
    <scope>NUCLEOTIDE SEQUENCE [LARGE SCALE GENOMIC DNA]</scope>
    <source>
        <strain evidence="2">JCM 16548</strain>
    </source>
</reference>
<evidence type="ECO:0000313" key="1">
    <source>
        <dbReference type="EMBL" id="GAA3697329.1"/>
    </source>
</evidence>
<comment type="caution">
    <text evidence="1">The sequence shown here is derived from an EMBL/GenBank/DDBJ whole genome shotgun (WGS) entry which is preliminary data.</text>
</comment>
<sequence length="204" mass="22304">MSLADQLRRLLALGVADLAGISARELSGHVASLADEPTAVLAIHPRLVPARLLTPLLRRQDQEGFVVEDLTDLEEFVPATGVTIPDQPVYLLHGVERGDELRNASPDEALPAILARGRTPLTIGEGLSWLLQEPDRLEPNHCFMTIGSRRPVGRRLDARTPAVWISGGTGRDGRHRRGAPKVGWCWAGNRHTWLGFASAQRRSA</sequence>
<proteinExistence type="predicted"/>
<organism evidence="1 2">
    <name type="scientific">Microlunatus aurantiacus</name>
    <dbReference type="NCBI Taxonomy" id="446786"/>
    <lineage>
        <taxon>Bacteria</taxon>
        <taxon>Bacillati</taxon>
        <taxon>Actinomycetota</taxon>
        <taxon>Actinomycetes</taxon>
        <taxon>Propionibacteriales</taxon>
        <taxon>Propionibacteriaceae</taxon>
        <taxon>Microlunatus</taxon>
    </lineage>
</organism>
<dbReference type="Pfam" id="PF18959">
    <property type="entry name" value="DUF5701"/>
    <property type="match status" value="1"/>
</dbReference>
<dbReference type="RefSeq" id="WP_344811359.1">
    <property type="nucleotide sequence ID" value="NZ_BAAAYX010000003.1"/>
</dbReference>
<gene>
    <name evidence="1" type="ORF">GCM10022204_11620</name>
</gene>
<protein>
    <submittedName>
        <fullName evidence="1">DUF5701 family protein</fullName>
    </submittedName>
</protein>
<evidence type="ECO:0000313" key="2">
    <source>
        <dbReference type="Proteomes" id="UP001500051"/>
    </source>
</evidence>
<dbReference type="InterPro" id="IPR043755">
    <property type="entry name" value="DUF5701"/>
</dbReference>